<dbReference type="CDD" id="cd02696">
    <property type="entry name" value="MurNAc-LAA"/>
    <property type="match status" value="1"/>
</dbReference>
<gene>
    <name evidence="5" type="ORF">CW751_07580</name>
</gene>
<proteinExistence type="predicted"/>
<dbReference type="OrthoDB" id="9806267at2"/>
<comment type="catalytic activity">
    <reaction evidence="1">
        <text>Hydrolyzes the link between N-acetylmuramoyl residues and L-amino acid residues in certain cell-wall glycopeptides.</text>
        <dbReference type="EC" id="3.5.1.28"/>
    </reaction>
</comment>
<dbReference type="EMBL" id="PJNI01000007">
    <property type="protein sequence ID" value="PKR81018.1"/>
    <property type="molecule type" value="Genomic_DNA"/>
</dbReference>
<dbReference type="SUPFAM" id="SSF53187">
    <property type="entry name" value="Zn-dependent exopeptidases"/>
    <property type="match status" value="1"/>
</dbReference>
<evidence type="ECO:0000256" key="1">
    <source>
        <dbReference type="ARBA" id="ARBA00001561"/>
    </source>
</evidence>
<comment type="caution">
    <text evidence="5">The sequence shown here is derived from an EMBL/GenBank/DDBJ whole genome shotgun (WGS) entry which is preliminary data.</text>
</comment>
<feature type="domain" description="MurNAc-LAA" evidence="4">
    <location>
        <begin position="101"/>
        <end position="256"/>
    </location>
</feature>
<dbReference type="EC" id="3.5.1.28" evidence="2"/>
<keyword evidence="3" id="KW-0378">Hydrolase</keyword>
<dbReference type="GO" id="GO:0009253">
    <property type="term" value="P:peptidoglycan catabolic process"/>
    <property type="evidence" value="ECO:0007669"/>
    <property type="project" value="InterPro"/>
</dbReference>
<dbReference type="InterPro" id="IPR002508">
    <property type="entry name" value="MurNAc-LAA_cat"/>
</dbReference>
<reference evidence="5 6" key="1">
    <citation type="submission" date="2017-12" db="EMBL/GenBank/DDBJ databases">
        <title>The draft genome sequence of Brumimicrobium saltpan LHR20.</title>
        <authorList>
            <person name="Do Z.-J."/>
            <person name="Luo H.-R."/>
        </authorList>
    </citation>
    <scope>NUCLEOTIDE SEQUENCE [LARGE SCALE GENOMIC DNA]</scope>
    <source>
        <strain evidence="5 6">LHR20</strain>
    </source>
</reference>
<dbReference type="PANTHER" id="PTHR30404">
    <property type="entry name" value="N-ACETYLMURAMOYL-L-ALANINE AMIDASE"/>
    <property type="match status" value="1"/>
</dbReference>
<dbReference type="Gene3D" id="3.40.630.40">
    <property type="entry name" value="Zn-dependent exopeptidases"/>
    <property type="match status" value="1"/>
</dbReference>
<evidence type="ECO:0000259" key="4">
    <source>
        <dbReference type="SMART" id="SM00646"/>
    </source>
</evidence>
<name>A0A2I0R357_9FLAO</name>
<dbReference type="SMART" id="SM00646">
    <property type="entry name" value="Ami_3"/>
    <property type="match status" value="1"/>
</dbReference>
<organism evidence="5 6">
    <name type="scientific">Brumimicrobium salinarum</name>
    <dbReference type="NCBI Taxonomy" id="2058658"/>
    <lineage>
        <taxon>Bacteria</taxon>
        <taxon>Pseudomonadati</taxon>
        <taxon>Bacteroidota</taxon>
        <taxon>Flavobacteriia</taxon>
        <taxon>Flavobacteriales</taxon>
        <taxon>Crocinitomicaceae</taxon>
        <taxon>Brumimicrobium</taxon>
    </lineage>
</organism>
<sequence>MVVRSNIFKTILFINFLGLVYASFAQEESLDDVLSSGIKTVVIDPGHGGKDPGCHGGITNEKTVVLAIGVKLGEYIKSKYPEINVIFTRDSDEFIELDQRAKIANENHADVFISIHANAAGSAAYGTETYVLGLHRTESQQKVAERENSTILFEENSQEKYKDFELSPDAIIARQLQLSVFLNQSINLASKIQAQFKSIGRRDRGVKQAGFLVLYKTTMPSVLIETGFLTNSSEEEFLNDPVNQIKMANTIFKAFQEYVAEIDGVNTLVENGEGFEASIEEIKKEKGGQDKIAFKEREDQIYFKVQVETSRKQLALNHKRFMNVNVREYEQDGLFKYTAGMFENDFDSANTYKKKMQKLGFEHAFVVAFLNGERIPIAKAIKLAKK</sequence>
<dbReference type="AlphaFoldDB" id="A0A2I0R357"/>
<protein>
    <recommendedName>
        <fullName evidence="2">N-acetylmuramoyl-L-alanine amidase</fullName>
        <ecNumber evidence="2">3.5.1.28</ecNumber>
    </recommendedName>
</protein>
<accession>A0A2I0R357</accession>
<dbReference type="Proteomes" id="UP000236654">
    <property type="component" value="Unassembled WGS sequence"/>
</dbReference>
<dbReference type="FunFam" id="3.40.630.40:FF:000005">
    <property type="entry name" value="N-acetylmuramoyl-L-alanine amidase (AmiA)"/>
    <property type="match status" value="1"/>
</dbReference>
<evidence type="ECO:0000256" key="2">
    <source>
        <dbReference type="ARBA" id="ARBA00011901"/>
    </source>
</evidence>
<evidence type="ECO:0000256" key="3">
    <source>
        <dbReference type="ARBA" id="ARBA00022801"/>
    </source>
</evidence>
<dbReference type="InterPro" id="IPR050695">
    <property type="entry name" value="N-acetylmuramoyl_amidase_3"/>
</dbReference>
<dbReference type="GO" id="GO:0008745">
    <property type="term" value="F:N-acetylmuramoyl-L-alanine amidase activity"/>
    <property type="evidence" value="ECO:0007669"/>
    <property type="project" value="UniProtKB-EC"/>
</dbReference>
<dbReference type="GO" id="GO:0030288">
    <property type="term" value="C:outer membrane-bounded periplasmic space"/>
    <property type="evidence" value="ECO:0007669"/>
    <property type="project" value="TreeGrafter"/>
</dbReference>
<evidence type="ECO:0000313" key="6">
    <source>
        <dbReference type="Proteomes" id="UP000236654"/>
    </source>
</evidence>
<dbReference type="PANTHER" id="PTHR30404:SF0">
    <property type="entry name" value="N-ACETYLMURAMOYL-L-ALANINE AMIDASE AMIC"/>
    <property type="match status" value="1"/>
</dbReference>
<keyword evidence="6" id="KW-1185">Reference proteome</keyword>
<dbReference type="Pfam" id="PF01520">
    <property type="entry name" value="Amidase_3"/>
    <property type="match status" value="1"/>
</dbReference>
<evidence type="ECO:0000313" key="5">
    <source>
        <dbReference type="EMBL" id="PKR81018.1"/>
    </source>
</evidence>